<comment type="caution">
    <text evidence="3">The sequence shown here is derived from an EMBL/GenBank/DDBJ whole genome shotgun (WGS) entry which is preliminary data.</text>
</comment>
<evidence type="ECO:0000256" key="1">
    <source>
        <dbReference type="SAM" id="MobiDB-lite"/>
    </source>
</evidence>
<keyword evidence="2" id="KW-1133">Transmembrane helix</keyword>
<proteinExistence type="predicted"/>
<dbReference type="GO" id="GO:0009507">
    <property type="term" value="C:chloroplast"/>
    <property type="evidence" value="ECO:0007669"/>
    <property type="project" value="TreeGrafter"/>
</dbReference>
<gene>
    <name evidence="3" type="ORF">EJB05_51186</name>
</gene>
<dbReference type="PANTHER" id="PTHR36347:SF1">
    <property type="entry name" value="EXPRESSED PROTEIN"/>
    <property type="match status" value="1"/>
</dbReference>
<protein>
    <submittedName>
        <fullName evidence="3">Uncharacterized protein</fullName>
    </submittedName>
</protein>
<keyword evidence="2" id="KW-0472">Membrane</keyword>
<feature type="transmembrane region" description="Helical" evidence="2">
    <location>
        <begin position="139"/>
        <end position="157"/>
    </location>
</feature>
<dbReference type="EMBL" id="RWGY01000199">
    <property type="protein sequence ID" value="TVU03270.1"/>
    <property type="molecule type" value="Genomic_DNA"/>
</dbReference>
<dbReference type="Gramene" id="TVU03270">
    <property type="protein sequence ID" value="TVU03270"/>
    <property type="gene ID" value="EJB05_51186"/>
</dbReference>
<organism evidence="3 4">
    <name type="scientific">Eragrostis curvula</name>
    <name type="common">weeping love grass</name>
    <dbReference type="NCBI Taxonomy" id="38414"/>
    <lineage>
        <taxon>Eukaryota</taxon>
        <taxon>Viridiplantae</taxon>
        <taxon>Streptophyta</taxon>
        <taxon>Embryophyta</taxon>
        <taxon>Tracheophyta</taxon>
        <taxon>Spermatophyta</taxon>
        <taxon>Magnoliopsida</taxon>
        <taxon>Liliopsida</taxon>
        <taxon>Poales</taxon>
        <taxon>Poaceae</taxon>
        <taxon>PACMAD clade</taxon>
        <taxon>Chloridoideae</taxon>
        <taxon>Eragrostideae</taxon>
        <taxon>Eragrostidinae</taxon>
        <taxon>Eragrostis</taxon>
    </lineage>
</organism>
<evidence type="ECO:0000313" key="3">
    <source>
        <dbReference type="EMBL" id="TVU03270.1"/>
    </source>
</evidence>
<accession>A0A5J9SW99</accession>
<dbReference type="PANTHER" id="PTHR36347">
    <property type="entry name" value="EXPRESSED PROTEIN"/>
    <property type="match status" value="1"/>
</dbReference>
<dbReference type="OrthoDB" id="1925898at2759"/>
<name>A0A5J9SW99_9POAL</name>
<feature type="compositionally biased region" description="Low complexity" evidence="1">
    <location>
        <begin position="40"/>
        <end position="56"/>
    </location>
</feature>
<reference evidence="3 4" key="1">
    <citation type="journal article" date="2019" name="Sci. Rep.">
        <title>A high-quality genome of Eragrostis curvula grass provides insights into Poaceae evolution and supports new strategies to enhance forage quality.</title>
        <authorList>
            <person name="Carballo J."/>
            <person name="Santos B.A.C.M."/>
            <person name="Zappacosta D."/>
            <person name="Garbus I."/>
            <person name="Selva J.P."/>
            <person name="Gallo C.A."/>
            <person name="Diaz A."/>
            <person name="Albertini E."/>
            <person name="Caccamo M."/>
            <person name="Echenique V."/>
        </authorList>
    </citation>
    <scope>NUCLEOTIDE SEQUENCE [LARGE SCALE GENOMIC DNA]</scope>
    <source>
        <strain evidence="4">cv. Victoria</strain>
        <tissue evidence="3">Leaf</tissue>
    </source>
</reference>
<feature type="non-terminal residue" evidence="3">
    <location>
        <position position="1"/>
    </location>
</feature>
<dbReference type="AlphaFoldDB" id="A0A5J9SW99"/>
<feature type="region of interest" description="Disordered" evidence="1">
    <location>
        <begin position="32"/>
        <end position="113"/>
    </location>
</feature>
<evidence type="ECO:0000313" key="4">
    <source>
        <dbReference type="Proteomes" id="UP000324897"/>
    </source>
</evidence>
<evidence type="ECO:0000256" key="2">
    <source>
        <dbReference type="SAM" id="Phobius"/>
    </source>
</evidence>
<keyword evidence="2" id="KW-0812">Transmembrane</keyword>
<sequence length="179" mass="19253">MTPLHLASPLPLLLHCPSKPVLLRVGRIPNAASNGSSGDPSPAAATEPSTDTTTPSNTPPKPVGIKNRLRARNQGQAARRVVQMDAPPELVTPKKKKASAAAAAPRRESPKKWEEMNLPEKALELYVGEKGLLFWLNKFAYASIFIMVGAWILFRFVGPSLGLYQLDAPPLPPTAVFGS</sequence>
<keyword evidence="4" id="KW-1185">Reference proteome</keyword>
<dbReference type="Proteomes" id="UP000324897">
    <property type="component" value="Unassembled WGS sequence"/>
</dbReference>